<proteinExistence type="predicted"/>
<dbReference type="RefSeq" id="WP_075124083.1">
    <property type="nucleotide sequence ID" value="NZ_MSIE01000004.1"/>
</dbReference>
<accession>A0A1Q8CX77</accession>
<dbReference type="Proteomes" id="UP000185596">
    <property type="component" value="Unassembled WGS sequence"/>
</dbReference>
<name>A0A1Q8CX77_9PSEU</name>
<dbReference type="InterPro" id="IPR035172">
    <property type="entry name" value="DUF5302"/>
</dbReference>
<organism evidence="2 3">
    <name type="scientific">Actinophytocola xanthii</name>
    <dbReference type="NCBI Taxonomy" id="1912961"/>
    <lineage>
        <taxon>Bacteria</taxon>
        <taxon>Bacillati</taxon>
        <taxon>Actinomycetota</taxon>
        <taxon>Actinomycetes</taxon>
        <taxon>Pseudonocardiales</taxon>
        <taxon>Pseudonocardiaceae</taxon>
    </lineage>
</organism>
<reference evidence="2 3" key="1">
    <citation type="submission" date="2016-12" db="EMBL/GenBank/DDBJ databases">
        <title>The draft genome sequence of Actinophytocola sp. 11-183.</title>
        <authorList>
            <person name="Wang W."/>
            <person name="Yuan L."/>
        </authorList>
    </citation>
    <scope>NUCLEOTIDE SEQUENCE [LARGE SCALE GENOMIC DNA]</scope>
    <source>
        <strain evidence="2 3">11-183</strain>
    </source>
</reference>
<dbReference type="Pfam" id="PF17227">
    <property type="entry name" value="DUF5302"/>
    <property type="match status" value="1"/>
</dbReference>
<gene>
    <name evidence="2" type="ORF">BU204_03620</name>
</gene>
<dbReference type="AlphaFoldDB" id="A0A1Q8CX77"/>
<protein>
    <recommendedName>
        <fullName evidence="4">DUF5302 domain-containing protein</fullName>
    </recommendedName>
</protein>
<evidence type="ECO:0000256" key="1">
    <source>
        <dbReference type="SAM" id="MobiDB-lite"/>
    </source>
</evidence>
<comment type="caution">
    <text evidence="2">The sequence shown here is derived from an EMBL/GenBank/DDBJ whole genome shotgun (WGS) entry which is preliminary data.</text>
</comment>
<evidence type="ECO:0000313" key="3">
    <source>
        <dbReference type="Proteomes" id="UP000185596"/>
    </source>
</evidence>
<dbReference type="OrthoDB" id="4319558at2"/>
<evidence type="ECO:0008006" key="4">
    <source>
        <dbReference type="Google" id="ProtNLM"/>
    </source>
</evidence>
<evidence type="ECO:0000313" key="2">
    <source>
        <dbReference type="EMBL" id="OLF18958.1"/>
    </source>
</evidence>
<dbReference type="EMBL" id="MSIE01000004">
    <property type="protein sequence ID" value="OLF18958.1"/>
    <property type="molecule type" value="Genomic_DNA"/>
</dbReference>
<sequence length="67" mass="7475">MSDTPEPAAADEQDESQPDVKQRFREALERKQAKTRSGEEHADARSKVHDAHGPASAKRSTFRRKSG</sequence>
<feature type="compositionally biased region" description="Basic and acidic residues" evidence="1">
    <location>
        <begin position="18"/>
        <end position="52"/>
    </location>
</feature>
<keyword evidence="3" id="KW-1185">Reference proteome</keyword>
<feature type="region of interest" description="Disordered" evidence="1">
    <location>
        <begin position="1"/>
        <end position="67"/>
    </location>
</feature>
<dbReference type="STRING" id="1912961.BU204_03620"/>